<dbReference type="EMBL" id="OV121137">
    <property type="protein sequence ID" value="CAH0558624.1"/>
    <property type="molecule type" value="Genomic_DNA"/>
</dbReference>
<feature type="domain" description="THAP-type" evidence="7">
    <location>
        <begin position="1"/>
        <end position="81"/>
    </location>
</feature>
<evidence type="ECO:0000313" key="9">
    <source>
        <dbReference type="Proteomes" id="UP001154078"/>
    </source>
</evidence>
<keyword evidence="1" id="KW-0479">Metal-binding</keyword>
<dbReference type="Pfam" id="PF21787">
    <property type="entry name" value="TNP-like_RNaseH_N"/>
    <property type="match status" value="1"/>
</dbReference>
<dbReference type="Proteomes" id="UP001154078">
    <property type="component" value="Chromosome 6"/>
</dbReference>
<evidence type="ECO:0000256" key="4">
    <source>
        <dbReference type="ARBA" id="ARBA00023125"/>
    </source>
</evidence>
<dbReference type="InterPro" id="IPR052224">
    <property type="entry name" value="THAP_domain_protein"/>
</dbReference>
<evidence type="ECO:0000256" key="5">
    <source>
        <dbReference type="PROSITE-ProRule" id="PRU00309"/>
    </source>
</evidence>
<protein>
    <recommendedName>
        <fullName evidence="7">THAP-type domain-containing protein</fullName>
    </recommendedName>
</protein>
<dbReference type="PANTHER" id="PTHR46927">
    <property type="entry name" value="AGAP005574-PA"/>
    <property type="match status" value="1"/>
</dbReference>
<name>A0A9P0FJ08_BRAAE</name>
<dbReference type="Gene3D" id="6.20.210.20">
    <property type="entry name" value="THAP domain"/>
    <property type="match status" value="1"/>
</dbReference>
<dbReference type="OrthoDB" id="6491412at2759"/>
<feature type="compositionally biased region" description="Polar residues" evidence="6">
    <location>
        <begin position="112"/>
        <end position="124"/>
    </location>
</feature>
<keyword evidence="9" id="KW-1185">Reference proteome</keyword>
<dbReference type="Pfam" id="PF21788">
    <property type="entry name" value="TNP-like_GBD"/>
    <property type="match status" value="1"/>
</dbReference>
<evidence type="ECO:0000256" key="1">
    <source>
        <dbReference type="ARBA" id="ARBA00022723"/>
    </source>
</evidence>
<reference evidence="8" key="1">
    <citation type="submission" date="2021-12" db="EMBL/GenBank/DDBJ databases">
        <authorList>
            <person name="King R."/>
        </authorList>
    </citation>
    <scope>NUCLEOTIDE SEQUENCE</scope>
</reference>
<dbReference type="InterPro" id="IPR048365">
    <property type="entry name" value="TNP-like_RNaseH_N"/>
</dbReference>
<dbReference type="InterPro" id="IPR038441">
    <property type="entry name" value="THAP_Znf_sf"/>
</dbReference>
<dbReference type="InterPro" id="IPR021896">
    <property type="entry name" value="THAP9-like_HTH"/>
</dbReference>
<keyword evidence="2 5" id="KW-0863">Zinc-finger</keyword>
<evidence type="ECO:0000313" key="8">
    <source>
        <dbReference type="EMBL" id="CAH0558624.1"/>
    </source>
</evidence>
<organism evidence="8 9">
    <name type="scientific">Brassicogethes aeneus</name>
    <name type="common">Rape pollen beetle</name>
    <name type="synonym">Meligethes aeneus</name>
    <dbReference type="NCBI Taxonomy" id="1431903"/>
    <lineage>
        <taxon>Eukaryota</taxon>
        <taxon>Metazoa</taxon>
        <taxon>Ecdysozoa</taxon>
        <taxon>Arthropoda</taxon>
        <taxon>Hexapoda</taxon>
        <taxon>Insecta</taxon>
        <taxon>Pterygota</taxon>
        <taxon>Neoptera</taxon>
        <taxon>Endopterygota</taxon>
        <taxon>Coleoptera</taxon>
        <taxon>Polyphaga</taxon>
        <taxon>Cucujiformia</taxon>
        <taxon>Nitidulidae</taxon>
        <taxon>Meligethinae</taxon>
        <taxon>Brassicogethes</taxon>
    </lineage>
</organism>
<dbReference type="InterPro" id="IPR006612">
    <property type="entry name" value="THAP_Znf"/>
</dbReference>
<gene>
    <name evidence="8" type="ORF">MELIAE_LOCUS8909</name>
</gene>
<dbReference type="InterPro" id="IPR048366">
    <property type="entry name" value="TNP-like_GBD"/>
</dbReference>
<dbReference type="SMART" id="SM00980">
    <property type="entry name" value="THAP"/>
    <property type="match status" value="1"/>
</dbReference>
<keyword evidence="3" id="KW-0862">Zinc</keyword>
<sequence length="540" mass="61872">MACCAVKDCKNNRKFPTPGISFHVFPKGELQKVWLNLIGKSEENWTWNKNKVICSEHFKNEDFAMRFGKRFLKLNSVPSLKLEKSKSKPSCQVISTALTLYSDSEASTSKVKTKLQESTSSTDESILKKQIRRKRKIETRGEARQNTSAASTSTDSSAKQKKIKFVKTIHNYSISPSKVKKMNTDLKQRQAAYRKKLYGANKEIKSLKHKILTMQVVMEHLKKNQSVSENAADHLEKTYGSVPHLLMNRYLKNIKNETITHESYPPVLREFAATLQFYSSKAYEEVRKEFAMALPHQATVRKWYQNVNCEPGFVSAAFDALKLRVEESQSNNKEVFGSLLLDEMSIKKSLEFDGKQMWGYVNVGVPTENDELQPATEVLVIMVVCHTGHWKIPIGYFFIVSLSAKEKANLIRESLIRLHEIGVIITSVTSDGPSTNFAMMKELGCIFDNVHNLKTWFNHPSANSQKVFCILDACHMVKLMRNNFASLQIIKDPNGNNICWSYIKKLYELQENEGLHIANKLKKAHLEWHRQKMKVGFFIK</sequence>
<feature type="region of interest" description="Disordered" evidence="6">
    <location>
        <begin position="112"/>
        <end position="157"/>
    </location>
</feature>
<evidence type="ECO:0000256" key="3">
    <source>
        <dbReference type="ARBA" id="ARBA00022833"/>
    </source>
</evidence>
<proteinExistence type="predicted"/>
<feature type="compositionally biased region" description="Low complexity" evidence="6">
    <location>
        <begin position="147"/>
        <end position="157"/>
    </location>
</feature>
<dbReference type="GO" id="GO:0008270">
    <property type="term" value="F:zinc ion binding"/>
    <property type="evidence" value="ECO:0007669"/>
    <property type="project" value="UniProtKB-KW"/>
</dbReference>
<keyword evidence="4 5" id="KW-0238">DNA-binding</keyword>
<dbReference type="Pfam" id="PF05485">
    <property type="entry name" value="THAP"/>
    <property type="match status" value="1"/>
</dbReference>
<evidence type="ECO:0000256" key="2">
    <source>
        <dbReference type="ARBA" id="ARBA00022771"/>
    </source>
</evidence>
<evidence type="ECO:0000259" key="7">
    <source>
        <dbReference type="PROSITE" id="PS50950"/>
    </source>
</evidence>
<dbReference type="AlphaFoldDB" id="A0A9P0FJ08"/>
<dbReference type="PANTHER" id="PTHR46927:SF3">
    <property type="entry name" value="THAP-TYPE DOMAIN-CONTAINING PROTEIN"/>
    <property type="match status" value="1"/>
</dbReference>
<dbReference type="PROSITE" id="PS50950">
    <property type="entry name" value="ZF_THAP"/>
    <property type="match status" value="1"/>
</dbReference>
<dbReference type="Pfam" id="PF12017">
    <property type="entry name" value="Tnp_P_element"/>
    <property type="match status" value="1"/>
</dbReference>
<evidence type="ECO:0000256" key="6">
    <source>
        <dbReference type="SAM" id="MobiDB-lite"/>
    </source>
</evidence>
<dbReference type="GO" id="GO:0003677">
    <property type="term" value="F:DNA binding"/>
    <property type="evidence" value="ECO:0007669"/>
    <property type="project" value="UniProtKB-UniRule"/>
</dbReference>
<dbReference type="SUPFAM" id="SSF57716">
    <property type="entry name" value="Glucocorticoid receptor-like (DNA-binding domain)"/>
    <property type="match status" value="1"/>
</dbReference>
<accession>A0A9P0FJ08</accession>